<keyword evidence="2" id="KW-1277">Toxin-antitoxin system</keyword>
<reference evidence="3 4" key="1">
    <citation type="submission" date="2014-12" db="EMBL/GenBank/DDBJ databases">
        <title>Genomes of Geoalkalibacter ferrihydriticus and Geoalkalibacter subterraneus, two haloalkaliphilic metal-reducing members of the Geobacteraceae.</title>
        <authorList>
            <person name="Badalamenti J.P."/>
            <person name="Torres C.I."/>
            <person name="Krajmalnik-Brown R."/>
            <person name="Bond D.R."/>
        </authorList>
    </citation>
    <scope>NUCLEOTIDE SEQUENCE [LARGE SCALE GENOMIC DNA]</scope>
    <source>
        <strain evidence="3 4">DSM 17813</strain>
    </source>
</reference>
<evidence type="ECO:0000313" key="4">
    <source>
        <dbReference type="Proteomes" id="UP000035068"/>
    </source>
</evidence>
<dbReference type="EMBL" id="JWJD01000010">
    <property type="protein sequence ID" value="KIH75500.1"/>
    <property type="molecule type" value="Genomic_DNA"/>
</dbReference>
<comment type="similarity">
    <text evidence="1">Belongs to the RelE toxin family.</text>
</comment>
<dbReference type="PANTHER" id="PTHR35601">
    <property type="entry name" value="TOXIN RELE"/>
    <property type="match status" value="1"/>
</dbReference>
<evidence type="ECO:0008006" key="5">
    <source>
        <dbReference type="Google" id="ProtNLM"/>
    </source>
</evidence>
<proteinExistence type="inferred from homology"/>
<dbReference type="Proteomes" id="UP000035068">
    <property type="component" value="Unassembled WGS sequence"/>
</dbReference>
<dbReference type="Pfam" id="PF05016">
    <property type="entry name" value="ParE_toxin"/>
    <property type="match status" value="1"/>
</dbReference>
<evidence type="ECO:0000313" key="3">
    <source>
        <dbReference type="EMBL" id="KIH75500.1"/>
    </source>
</evidence>
<organism evidence="3 4">
    <name type="scientific">Geoalkalibacter ferrihydriticus DSM 17813</name>
    <dbReference type="NCBI Taxonomy" id="1121915"/>
    <lineage>
        <taxon>Bacteria</taxon>
        <taxon>Pseudomonadati</taxon>
        <taxon>Thermodesulfobacteriota</taxon>
        <taxon>Desulfuromonadia</taxon>
        <taxon>Desulfuromonadales</taxon>
        <taxon>Geoalkalibacteraceae</taxon>
        <taxon>Geoalkalibacter</taxon>
    </lineage>
</organism>
<evidence type="ECO:0000256" key="1">
    <source>
        <dbReference type="ARBA" id="ARBA00006226"/>
    </source>
</evidence>
<dbReference type="InterPro" id="IPR035093">
    <property type="entry name" value="RelE/ParE_toxin_dom_sf"/>
</dbReference>
<name>A0A0C2HKE7_9BACT</name>
<dbReference type="AlphaFoldDB" id="A0A0C2HKE7"/>
<sequence>MFTVEYSKPARKALKAMPRNSAKLIFEKIEALAVDPFAANNNVRKLTQHPGYRLRVGDWRVVYLVQEEALLIAVVRIASRGDVYQ</sequence>
<gene>
    <name evidence="3" type="ORF">GFER_16230</name>
</gene>
<comment type="caution">
    <text evidence="3">The sequence shown here is derived from an EMBL/GenBank/DDBJ whole genome shotgun (WGS) entry which is preliminary data.</text>
</comment>
<dbReference type="Gene3D" id="3.30.2310.20">
    <property type="entry name" value="RelE-like"/>
    <property type="match status" value="1"/>
</dbReference>
<dbReference type="SUPFAM" id="SSF143011">
    <property type="entry name" value="RelE-like"/>
    <property type="match status" value="1"/>
</dbReference>
<accession>A0A0C2HKE7</accession>
<dbReference type="InterPro" id="IPR007712">
    <property type="entry name" value="RelE/ParE_toxin"/>
</dbReference>
<dbReference type="RefSeq" id="WP_040101064.1">
    <property type="nucleotide sequence ID" value="NZ_JWJD01000010.1"/>
</dbReference>
<keyword evidence="4" id="KW-1185">Reference proteome</keyword>
<dbReference type="NCBIfam" id="TIGR02385">
    <property type="entry name" value="RelE_StbE"/>
    <property type="match status" value="1"/>
</dbReference>
<evidence type="ECO:0000256" key="2">
    <source>
        <dbReference type="ARBA" id="ARBA00022649"/>
    </source>
</evidence>
<protein>
    <recommendedName>
        <fullName evidence="5">Addiction module toxin RelE</fullName>
    </recommendedName>
</protein>
<dbReference type="PANTHER" id="PTHR35601:SF1">
    <property type="entry name" value="TOXIN RELE"/>
    <property type="match status" value="1"/>
</dbReference>